<protein>
    <submittedName>
        <fullName evidence="8">ATP-dependent helicase HrpB</fullName>
    </submittedName>
</protein>
<dbReference type="AlphaFoldDB" id="A0A542Z7D5"/>
<dbReference type="Proteomes" id="UP000316196">
    <property type="component" value="Unassembled WGS sequence"/>
</dbReference>
<proteinExistence type="predicted"/>
<evidence type="ECO:0000256" key="1">
    <source>
        <dbReference type="ARBA" id="ARBA00022741"/>
    </source>
</evidence>
<evidence type="ECO:0000256" key="4">
    <source>
        <dbReference type="ARBA" id="ARBA00022840"/>
    </source>
</evidence>
<dbReference type="Gene3D" id="3.40.50.300">
    <property type="entry name" value="P-loop containing nucleotide triphosphate hydrolases"/>
    <property type="match status" value="2"/>
</dbReference>
<dbReference type="Gene3D" id="1.20.120.1080">
    <property type="match status" value="1"/>
</dbReference>
<dbReference type="PIRSF" id="PIRSF005496">
    <property type="entry name" value="ATP_hel_hrpB"/>
    <property type="match status" value="1"/>
</dbReference>
<keyword evidence="9" id="KW-1185">Reference proteome</keyword>
<sequence>MSRGAESHADEWDLEAIGCGLPIAAHAEELRTAVQNGCAVVEAPPGTGKTTFVPPLVASSVDPLVASASISRVVVTQPRRVAARAAAARLAQLTGTQVGGLVGHVVRRDARVSDRTRVEFCTTGVLLRRLLTDPELPGIHTVILDEVHERHLEDDLALGMLVELRELRPDLRLIAMSATLDSDRFARLLGDAQVVRVPSTLHPLEVRWQPPASTPITTRGVDHAFLDHVADCTADAASGIAPDASALVFLPGAWEVDQVCSRLRGRTTRPVLPLHGQLDASEQDAAIQGPEPRIVVSTAVAESSVTVAGVRLVVDSGLAREPRFDSIRGITGLVTVTASRAAATQRAGRAARLGPGIVIRCLAEHDWARLPAEPTPEVRTADLTQAALDLAVWGAPRGRGLALPDPFPDAAFERAEHTLQALDAIDADGHATAHGRRLAAIPADPRLAHAQIRAVEDGIDAARARRVVDELTDARRLPDDLGRTGLDRRALAHIVAHAFPDRIGRLREPDSREYLLTGGTGAEAPRAWGDPPEWVAVADIDRGPRGARIRSALPIEEDLALHAAAALHNSRTEATFHPRQRRVQGRRVERLGAIELTSTPTSPDPATAAAAVHEALRRDGLQVVGWDDRAEALRTRLAFLHHHLGDPWPVMDTDHLIATADHWLAPELQQLAAGTPARDLDATAALRRALPWPEAGRLDELAPERLEVPSGSRIRVDYPDDPEQAPVVAVKLQECFGLTETPRLADGRAPVVFHLLSPAQRPLAVTDDLASFWAGAYVHVRAENRGRYSKHPWPEDPLTAPPQRGTKKSGR</sequence>
<evidence type="ECO:0000259" key="7">
    <source>
        <dbReference type="PROSITE" id="PS51194"/>
    </source>
</evidence>
<accession>A0A542Z7D5</accession>
<dbReference type="Pfam" id="PF08482">
    <property type="entry name" value="HrpB_C"/>
    <property type="match status" value="1"/>
</dbReference>
<evidence type="ECO:0000313" key="9">
    <source>
        <dbReference type="Proteomes" id="UP000316196"/>
    </source>
</evidence>
<dbReference type="GO" id="GO:0005524">
    <property type="term" value="F:ATP binding"/>
    <property type="evidence" value="ECO:0007669"/>
    <property type="project" value="UniProtKB-KW"/>
</dbReference>
<evidence type="ECO:0000256" key="2">
    <source>
        <dbReference type="ARBA" id="ARBA00022801"/>
    </source>
</evidence>
<dbReference type="EMBL" id="VFOR01000005">
    <property type="protein sequence ID" value="TQL56251.1"/>
    <property type="molecule type" value="Genomic_DNA"/>
</dbReference>
<dbReference type="InterPro" id="IPR002464">
    <property type="entry name" value="DNA/RNA_helicase_DEAH_CS"/>
</dbReference>
<dbReference type="InterPro" id="IPR010225">
    <property type="entry name" value="HrpB"/>
</dbReference>
<feature type="domain" description="Helicase ATP-binding" evidence="6">
    <location>
        <begin position="30"/>
        <end position="198"/>
    </location>
</feature>
<dbReference type="PROSITE" id="PS51194">
    <property type="entry name" value="HELICASE_CTER"/>
    <property type="match status" value="1"/>
</dbReference>
<dbReference type="InterPro" id="IPR027417">
    <property type="entry name" value="P-loop_NTPase"/>
</dbReference>
<dbReference type="SUPFAM" id="SSF52540">
    <property type="entry name" value="P-loop containing nucleoside triphosphate hydrolases"/>
    <property type="match status" value="1"/>
</dbReference>
<dbReference type="OrthoDB" id="9805617at2"/>
<feature type="region of interest" description="Disordered" evidence="5">
    <location>
        <begin position="788"/>
        <end position="811"/>
    </location>
</feature>
<dbReference type="GO" id="GO:0004386">
    <property type="term" value="F:helicase activity"/>
    <property type="evidence" value="ECO:0007669"/>
    <property type="project" value="UniProtKB-KW"/>
</dbReference>
<evidence type="ECO:0000256" key="5">
    <source>
        <dbReference type="SAM" id="MobiDB-lite"/>
    </source>
</evidence>
<keyword evidence="3 8" id="KW-0347">Helicase</keyword>
<dbReference type="InterPro" id="IPR014001">
    <property type="entry name" value="Helicase_ATP-bd"/>
</dbReference>
<evidence type="ECO:0000256" key="3">
    <source>
        <dbReference type="ARBA" id="ARBA00022806"/>
    </source>
</evidence>
<comment type="caution">
    <text evidence="8">The sequence shown here is derived from an EMBL/GenBank/DDBJ whole genome shotgun (WGS) entry which is preliminary data.</text>
</comment>
<dbReference type="PROSITE" id="PS51192">
    <property type="entry name" value="HELICASE_ATP_BIND_1"/>
    <property type="match status" value="1"/>
</dbReference>
<dbReference type="PANTHER" id="PTHR43519:SF1">
    <property type="entry name" value="ATP-DEPENDENT RNA HELICASE HRPB"/>
    <property type="match status" value="1"/>
</dbReference>
<keyword evidence="1" id="KW-0547">Nucleotide-binding</keyword>
<dbReference type="RefSeq" id="WP_142094564.1">
    <property type="nucleotide sequence ID" value="NZ_BAAAMD010000003.1"/>
</dbReference>
<dbReference type="InterPro" id="IPR011545">
    <property type="entry name" value="DEAD/DEAH_box_helicase_dom"/>
</dbReference>
<dbReference type="SMART" id="SM00847">
    <property type="entry name" value="HA2"/>
    <property type="match status" value="1"/>
</dbReference>
<organism evidence="8 9">
    <name type="scientific">Propioniferax innocua</name>
    <dbReference type="NCBI Taxonomy" id="1753"/>
    <lineage>
        <taxon>Bacteria</taxon>
        <taxon>Bacillati</taxon>
        <taxon>Actinomycetota</taxon>
        <taxon>Actinomycetes</taxon>
        <taxon>Propionibacteriales</taxon>
        <taxon>Propionibacteriaceae</taxon>
        <taxon>Propioniferax</taxon>
    </lineage>
</organism>
<dbReference type="GO" id="GO:0003676">
    <property type="term" value="F:nucleic acid binding"/>
    <property type="evidence" value="ECO:0007669"/>
    <property type="project" value="InterPro"/>
</dbReference>
<keyword evidence="4" id="KW-0067">ATP-binding</keyword>
<dbReference type="InterPro" id="IPR007502">
    <property type="entry name" value="Helicase-assoc_dom"/>
</dbReference>
<keyword evidence="2" id="KW-0378">Hydrolase</keyword>
<dbReference type="PROSITE" id="PS00690">
    <property type="entry name" value="DEAH_ATP_HELICASE"/>
    <property type="match status" value="1"/>
</dbReference>
<dbReference type="SMART" id="SM00490">
    <property type="entry name" value="HELICc"/>
    <property type="match status" value="1"/>
</dbReference>
<dbReference type="InterPro" id="IPR013689">
    <property type="entry name" value="RNA_helicase_ATP-dep_HrpB_C"/>
</dbReference>
<reference evidence="8 9" key="1">
    <citation type="submission" date="2019-06" db="EMBL/GenBank/DDBJ databases">
        <title>Sequencing the genomes of 1000 actinobacteria strains.</title>
        <authorList>
            <person name="Klenk H.-P."/>
        </authorList>
    </citation>
    <scope>NUCLEOTIDE SEQUENCE [LARGE SCALE GENOMIC DNA]</scope>
    <source>
        <strain evidence="8 9">DSM 8251</strain>
    </source>
</reference>
<gene>
    <name evidence="8" type="ORF">FB460_2554</name>
</gene>
<dbReference type="SMART" id="SM00487">
    <property type="entry name" value="DEXDc"/>
    <property type="match status" value="1"/>
</dbReference>
<dbReference type="Pfam" id="PF00271">
    <property type="entry name" value="Helicase_C"/>
    <property type="match status" value="1"/>
</dbReference>
<dbReference type="PANTHER" id="PTHR43519">
    <property type="entry name" value="ATP-DEPENDENT RNA HELICASE HRPB"/>
    <property type="match status" value="1"/>
</dbReference>
<feature type="domain" description="Helicase C-terminal" evidence="7">
    <location>
        <begin position="224"/>
        <end position="394"/>
    </location>
</feature>
<dbReference type="InterPro" id="IPR001650">
    <property type="entry name" value="Helicase_C-like"/>
</dbReference>
<evidence type="ECO:0000259" key="6">
    <source>
        <dbReference type="PROSITE" id="PS51192"/>
    </source>
</evidence>
<evidence type="ECO:0000313" key="8">
    <source>
        <dbReference type="EMBL" id="TQL56251.1"/>
    </source>
</evidence>
<dbReference type="GO" id="GO:0016787">
    <property type="term" value="F:hydrolase activity"/>
    <property type="evidence" value="ECO:0007669"/>
    <property type="project" value="UniProtKB-KW"/>
</dbReference>
<dbReference type="CDD" id="cd18791">
    <property type="entry name" value="SF2_C_RHA"/>
    <property type="match status" value="1"/>
</dbReference>
<name>A0A542Z7D5_9ACTN</name>
<dbReference type="Pfam" id="PF00270">
    <property type="entry name" value="DEAD"/>
    <property type="match status" value="1"/>
</dbReference>